<dbReference type="SUPFAM" id="SSF53474">
    <property type="entry name" value="alpha/beta-Hydrolases"/>
    <property type="match status" value="1"/>
</dbReference>
<keyword evidence="11" id="KW-1185">Reference proteome</keyword>
<evidence type="ECO:0000313" key="11">
    <source>
        <dbReference type="Proteomes" id="UP001458880"/>
    </source>
</evidence>
<dbReference type="GO" id="GO:0033961">
    <property type="term" value="F:cis-stilbene-oxide hydrolase activity"/>
    <property type="evidence" value="ECO:0007669"/>
    <property type="project" value="UniProtKB-EC"/>
</dbReference>
<feature type="active site" description="Proton donor" evidence="7">
    <location>
        <position position="377"/>
    </location>
</feature>
<evidence type="ECO:0000256" key="6">
    <source>
        <dbReference type="ARBA" id="ARBA00022801"/>
    </source>
</evidence>
<evidence type="ECO:0000256" key="7">
    <source>
        <dbReference type="PIRSR" id="PIRSR001112-1"/>
    </source>
</evidence>
<dbReference type="PRINTS" id="PR00412">
    <property type="entry name" value="EPOXHYDRLASE"/>
</dbReference>
<dbReference type="EC" id="3.3.2.9" evidence="4"/>
<dbReference type="InterPro" id="IPR000639">
    <property type="entry name" value="Epox_hydrolase-like"/>
</dbReference>
<dbReference type="AlphaFoldDB" id="A0AAW1JYL1"/>
<feature type="domain" description="Epoxide hydrolase N-terminal" evidence="9">
    <location>
        <begin position="53"/>
        <end position="166"/>
    </location>
</feature>
<evidence type="ECO:0000256" key="3">
    <source>
        <dbReference type="ARBA" id="ARBA00010088"/>
    </source>
</evidence>
<evidence type="ECO:0000256" key="2">
    <source>
        <dbReference type="ARBA" id="ARBA00004111"/>
    </source>
</evidence>
<protein>
    <recommendedName>
        <fullName evidence="4">microsomal epoxide hydrolase</fullName>
        <ecNumber evidence="4">3.3.2.9</ecNumber>
    </recommendedName>
</protein>
<evidence type="ECO:0000259" key="9">
    <source>
        <dbReference type="Pfam" id="PF06441"/>
    </source>
</evidence>
<dbReference type="Gene3D" id="3.40.50.1820">
    <property type="entry name" value="alpha/beta hydrolase"/>
    <property type="match status" value="1"/>
</dbReference>
<comment type="caution">
    <text evidence="10">The sequence shown here is derived from an EMBL/GenBank/DDBJ whole genome shotgun (WGS) entry which is preliminary data.</text>
</comment>
<feature type="active site" description="Proton acceptor" evidence="7">
    <location>
        <position position="434"/>
    </location>
</feature>
<comment type="catalytic activity">
    <reaction evidence="1">
        <text>1-(4-methoxyphenyl)-N-methyl-N-[(3-methyloxetan-3-yl)methyl]methanamine + H2O = 2-{[(4-methoxybenzyl)(methyl)amino]methyl}-2-methylpropane-1,3-diol</text>
        <dbReference type="Rhea" id="RHEA:55764"/>
        <dbReference type="ChEBI" id="CHEBI:15377"/>
        <dbReference type="ChEBI" id="CHEBI:139161"/>
        <dbReference type="ChEBI" id="CHEBI:139164"/>
        <dbReference type="EC" id="3.3.2.9"/>
    </reaction>
</comment>
<dbReference type="InterPro" id="IPR010497">
    <property type="entry name" value="Epoxide_hydro_N"/>
</dbReference>
<name>A0AAW1JYL1_POPJA</name>
<dbReference type="PIRSF" id="PIRSF001112">
    <property type="entry name" value="Epoxide_hydrolase"/>
    <property type="match status" value="1"/>
</dbReference>
<keyword evidence="6 10" id="KW-0378">Hydrolase</keyword>
<sequence>MNFTYKACVLVLAIAASSIYIHRKLTFIPTIPLDDNQYWGPGDKPENEDATIYEFKINISKEVLSDLQTRITNARPTSLSLQDVHHQYGVNAELIDDILYFWTKKYTWKKKREAFFNRFPQFKTNIQGLNMHFIHEKPNPKIVSEKNLEVVPILLLHGWPGSFIEFYHIIPMLTNPRNKNFVFEVVVPSLPGFAFSDGAARPGLGASQVAVILHNLMRRIGFSRYYIQGGDWGSIIGGVMSSLYPESVLGFHSNMCFTMEPLPNLKIFLGSLVPSWIVEKKFEDRVYPLSKIYSRLLEETGYLHIQATKPDTLGVTLNDSPIGLAAYIFEKFISFSDPDLANTKLGNLRNLYGYEILLDNVMIYWVTGSITTSMRLYAETFNPSHFALGWLSQPIQVPTGCTRFKHEIAFQPESILRHKYLDLVVVKDYPVGGHFAALEMPAVLADDIWFIIDTMPQKRGFHDSSLLVLKTKTGGPDQEKRVWRFRLPVEFVKGLDVPSRNFALLCVLSIIPKAFDRPEDPRGDNRRGHSHREGRENRL</sequence>
<dbReference type="GO" id="GO:0097176">
    <property type="term" value="P:epoxide metabolic process"/>
    <property type="evidence" value="ECO:0007669"/>
    <property type="project" value="TreeGrafter"/>
</dbReference>
<dbReference type="Proteomes" id="UP001458880">
    <property type="component" value="Unassembled WGS sequence"/>
</dbReference>
<accession>A0AAW1JYL1</accession>
<evidence type="ECO:0000256" key="4">
    <source>
        <dbReference type="ARBA" id="ARBA00012091"/>
    </source>
</evidence>
<comment type="subcellular location">
    <subcellularLocation>
        <location evidence="2">Microsome membrane</location>
        <topology evidence="2">Single-pass membrane protein</topology>
    </subcellularLocation>
</comment>
<proteinExistence type="inferred from homology"/>
<dbReference type="InterPro" id="IPR016292">
    <property type="entry name" value="Epoxide_hydrolase"/>
</dbReference>
<dbReference type="PANTHER" id="PTHR21661:SF35">
    <property type="entry name" value="EPOXIDE HYDROLASE"/>
    <property type="match status" value="1"/>
</dbReference>
<keyword evidence="5" id="KW-0058">Aromatic hydrocarbons catabolism</keyword>
<organism evidence="10 11">
    <name type="scientific">Popillia japonica</name>
    <name type="common">Japanese beetle</name>
    <dbReference type="NCBI Taxonomy" id="7064"/>
    <lineage>
        <taxon>Eukaryota</taxon>
        <taxon>Metazoa</taxon>
        <taxon>Ecdysozoa</taxon>
        <taxon>Arthropoda</taxon>
        <taxon>Hexapoda</taxon>
        <taxon>Insecta</taxon>
        <taxon>Pterygota</taxon>
        <taxon>Neoptera</taxon>
        <taxon>Endopterygota</taxon>
        <taxon>Coleoptera</taxon>
        <taxon>Polyphaga</taxon>
        <taxon>Scarabaeiformia</taxon>
        <taxon>Scarabaeidae</taxon>
        <taxon>Rutelinae</taxon>
        <taxon>Popillia</taxon>
    </lineage>
</organism>
<dbReference type="InterPro" id="IPR029058">
    <property type="entry name" value="AB_hydrolase_fold"/>
</dbReference>
<evidence type="ECO:0000313" key="10">
    <source>
        <dbReference type="EMBL" id="KAK9709685.1"/>
    </source>
</evidence>
<evidence type="ECO:0000256" key="8">
    <source>
        <dbReference type="SAM" id="MobiDB-lite"/>
    </source>
</evidence>
<dbReference type="Pfam" id="PF06441">
    <property type="entry name" value="EHN"/>
    <property type="match status" value="1"/>
</dbReference>
<evidence type="ECO:0000256" key="1">
    <source>
        <dbReference type="ARBA" id="ARBA00000221"/>
    </source>
</evidence>
<feature type="region of interest" description="Disordered" evidence="8">
    <location>
        <begin position="518"/>
        <end position="539"/>
    </location>
</feature>
<dbReference type="PANTHER" id="PTHR21661">
    <property type="entry name" value="EPOXIDE HYDROLASE 1-RELATED"/>
    <property type="match status" value="1"/>
</dbReference>
<evidence type="ECO:0000256" key="5">
    <source>
        <dbReference type="ARBA" id="ARBA00022797"/>
    </source>
</evidence>
<comment type="similarity">
    <text evidence="3">Belongs to the peptidase S33 family.</text>
</comment>
<gene>
    <name evidence="10" type="ORF">QE152_g26459</name>
</gene>
<feature type="active site" description="Nucleophile" evidence="7">
    <location>
        <position position="231"/>
    </location>
</feature>
<reference evidence="10 11" key="1">
    <citation type="journal article" date="2024" name="BMC Genomics">
        <title>De novo assembly and annotation of Popillia japonica's genome with initial clues to its potential as an invasive pest.</title>
        <authorList>
            <person name="Cucini C."/>
            <person name="Boschi S."/>
            <person name="Funari R."/>
            <person name="Cardaioli E."/>
            <person name="Iannotti N."/>
            <person name="Marturano G."/>
            <person name="Paoli F."/>
            <person name="Bruttini M."/>
            <person name="Carapelli A."/>
            <person name="Frati F."/>
            <person name="Nardi F."/>
        </authorList>
    </citation>
    <scope>NUCLEOTIDE SEQUENCE [LARGE SCALE GENOMIC DNA]</scope>
    <source>
        <strain evidence="10">DMR45628</strain>
    </source>
</reference>
<dbReference type="EMBL" id="JASPKY010000304">
    <property type="protein sequence ID" value="KAK9709685.1"/>
    <property type="molecule type" value="Genomic_DNA"/>
</dbReference>